<evidence type="ECO:0000259" key="6">
    <source>
        <dbReference type="Pfam" id="PF01094"/>
    </source>
</evidence>
<dbReference type="SUPFAM" id="SSF53822">
    <property type="entry name" value="Periplasmic binding protein-like I"/>
    <property type="match status" value="1"/>
</dbReference>
<evidence type="ECO:0000313" key="7">
    <source>
        <dbReference type="EMBL" id="KAG8548551.1"/>
    </source>
</evidence>
<feature type="domain" description="Receptor ligand binding region" evidence="6">
    <location>
        <begin position="55"/>
        <end position="135"/>
    </location>
</feature>
<keyword evidence="3" id="KW-1133">Transmembrane helix</keyword>
<proteinExistence type="predicted"/>
<keyword evidence="5" id="KW-0732">Signal</keyword>
<sequence length="143" mass="16067">MWLLSCVTFLLQLFLSEPHFISSINATQGPRSSKIVLGLQAPWDKSYPFSVQRLGSAMQLAIERINMEMDMDFLGNRTLEFVYADCGCNPKNSLSAFIRQVEEYNITALFGPVCPEAAEVTGLLVSSWNIPMFGFCKSDREAR</sequence>
<evidence type="ECO:0000256" key="2">
    <source>
        <dbReference type="ARBA" id="ARBA00022692"/>
    </source>
</evidence>
<keyword evidence="8" id="KW-1185">Reference proteome</keyword>
<comment type="subcellular location">
    <subcellularLocation>
        <location evidence="1">Membrane</location>
    </subcellularLocation>
</comment>
<dbReference type="Gene3D" id="3.40.50.2300">
    <property type="match status" value="1"/>
</dbReference>
<evidence type="ECO:0000313" key="8">
    <source>
        <dbReference type="Proteomes" id="UP000824782"/>
    </source>
</evidence>
<keyword evidence="2" id="KW-0812">Transmembrane</keyword>
<feature type="chain" id="PRO_5043451115" description="Receptor ligand binding region domain-containing protein" evidence="5">
    <location>
        <begin position="19"/>
        <end position="143"/>
    </location>
</feature>
<keyword evidence="4" id="KW-0472">Membrane</keyword>
<dbReference type="InterPro" id="IPR028082">
    <property type="entry name" value="Peripla_BP_I"/>
</dbReference>
<dbReference type="GO" id="GO:0016020">
    <property type="term" value="C:membrane"/>
    <property type="evidence" value="ECO:0007669"/>
    <property type="project" value="UniProtKB-SubCell"/>
</dbReference>
<accession>A0AAV6ZGZ6</accession>
<evidence type="ECO:0000256" key="4">
    <source>
        <dbReference type="ARBA" id="ARBA00023136"/>
    </source>
</evidence>
<protein>
    <recommendedName>
        <fullName evidence="6">Receptor ligand binding region domain-containing protein</fullName>
    </recommendedName>
</protein>
<reference evidence="7" key="1">
    <citation type="thesis" date="2020" institute="ProQuest LLC" country="789 East Eisenhower Parkway, Ann Arbor, MI, USA">
        <title>Comparative Genomics and Chromosome Evolution.</title>
        <authorList>
            <person name="Mudd A.B."/>
        </authorList>
    </citation>
    <scope>NUCLEOTIDE SEQUENCE</scope>
    <source>
        <strain evidence="7">237g6f4</strain>
        <tissue evidence="7">Blood</tissue>
    </source>
</reference>
<dbReference type="PANTHER" id="PTHR44755:SF8">
    <property type="entry name" value="RECEPTOR LIGAND BINDING REGION DOMAIN-CONTAINING PROTEIN"/>
    <property type="match status" value="1"/>
</dbReference>
<dbReference type="GO" id="GO:0038023">
    <property type="term" value="F:signaling receptor activity"/>
    <property type="evidence" value="ECO:0007669"/>
    <property type="project" value="TreeGrafter"/>
</dbReference>
<organism evidence="7 8">
    <name type="scientific">Engystomops pustulosus</name>
    <name type="common">Tungara frog</name>
    <name type="synonym">Physalaemus pustulosus</name>
    <dbReference type="NCBI Taxonomy" id="76066"/>
    <lineage>
        <taxon>Eukaryota</taxon>
        <taxon>Metazoa</taxon>
        <taxon>Chordata</taxon>
        <taxon>Craniata</taxon>
        <taxon>Vertebrata</taxon>
        <taxon>Euteleostomi</taxon>
        <taxon>Amphibia</taxon>
        <taxon>Batrachia</taxon>
        <taxon>Anura</taxon>
        <taxon>Neobatrachia</taxon>
        <taxon>Hyloidea</taxon>
        <taxon>Leptodactylidae</taxon>
        <taxon>Leiuperinae</taxon>
        <taxon>Engystomops</taxon>
    </lineage>
</organism>
<evidence type="ECO:0000256" key="3">
    <source>
        <dbReference type="ARBA" id="ARBA00022989"/>
    </source>
</evidence>
<dbReference type="Pfam" id="PF01094">
    <property type="entry name" value="ANF_receptor"/>
    <property type="match status" value="1"/>
</dbReference>
<feature type="signal peptide" evidence="5">
    <location>
        <begin position="1"/>
        <end position="18"/>
    </location>
</feature>
<evidence type="ECO:0000256" key="5">
    <source>
        <dbReference type="SAM" id="SignalP"/>
    </source>
</evidence>
<name>A0AAV6ZGZ6_ENGPU</name>
<comment type="caution">
    <text evidence="7">The sequence shown here is derived from an EMBL/GenBank/DDBJ whole genome shotgun (WGS) entry which is preliminary data.</text>
</comment>
<dbReference type="AlphaFoldDB" id="A0AAV6ZGZ6"/>
<dbReference type="Proteomes" id="UP000824782">
    <property type="component" value="Unassembled WGS sequence"/>
</dbReference>
<gene>
    <name evidence="7" type="ORF">GDO81_024983</name>
</gene>
<dbReference type="GO" id="GO:0007165">
    <property type="term" value="P:signal transduction"/>
    <property type="evidence" value="ECO:0007669"/>
    <property type="project" value="TreeGrafter"/>
</dbReference>
<evidence type="ECO:0000256" key="1">
    <source>
        <dbReference type="ARBA" id="ARBA00004370"/>
    </source>
</evidence>
<dbReference type="InterPro" id="IPR052612">
    <property type="entry name" value="ANP_Clearance_Receptor"/>
</dbReference>
<dbReference type="EMBL" id="WNYA01000379">
    <property type="protein sequence ID" value="KAG8548551.1"/>
    <property type="molecule type" value="Genomic_DNA"/>
</dbReference>
<dbReference type="InterPro" id="IPR001828">
    <property type="entry name" value="ANF_lig-bd_rcpt"/>
</dbReference>
<dbReference type="PANTHER" id="PTHR44755">
    <property type="entry name" value="NATRIURETIC PEPTIDE RECEPTOR 3-RELATED"/>
    <property type="match status" value="1"/>
</dbReference>
<dbReference type="GO" id="GO:0017046">
    <property type="term" value="F:peptide hormone binding"/>
    <property type="evidence" value="ECO:0007669"/>
    <property type="project" value="TreeGrafter"/>
</dbReference>